<dbReference type="SMART" id="SM00255">
    <property type="entry name" value="TIR"/>
    <property type="match status" value="1"/>
</dbReference>
<dbReference type="Pfam" id="PF13676">
    <property type="entry name" value="TIR_2"/>
    <property type="match status" value="1"/>
</dbReference>
<dbReference type="Gene3D" id="3.40.50.10140">
    <property type="entry name" value="Toll/interleukin-1 receptor homology (TIR) domain"/>
    <property type="match status" value="1"/>
</dbReference>
<reference evidence="4 5" key="2">
    <citation type="submission" date="2018-03" db="EMBL/GenBank/DDBJ databases">
        <title>The ancient ancestry and fast evolution of plastids.</title>
        <authorList>
            <person name="Moore K.R."/>
            <person name="Magnabosco C."/>
            <person name="Momper L."/>
            <person name="Gold D.A."/>
            <person name="Bosak T."/>
            <person name="Fournier G.P."/>
        </authorList>
    </citation>
    <scope>NUCLEOTIDE SEQUENCE [LARGE SCALE GENOMIC DNA]</scope>
    <source>
        <strain evidence="4 5">ULC18</strain>
    </source>
</reference>
<evidence type="ECO:0000313" key="5">
    <source>
        <dbReference type="Proteomes" id="UP000239576"/>
    </source>
</evidence>
<name>A0A2T1DTE1_9CYAN</name>
<sequence>MKDFFISYTGNDRTWAEWIAWVLEEAQYSVVIQAWDFRVGGNFVLDMHKAIEANRTIAVLSTLYLEKPFPQSEWAAAFAQDPTSANRKLLPVRVENCQPPGLLGQIVYVDVFNCDEVEAQQRLLAAVKDGRMKPDQRPSFPGKPVQREVPEHVPFPGQSNPGQSNPGQSVPAQAPAPKAAIGANTPQPVPVGLTASQKRRLQQKLDALQPELDLRAEKLQQLRKSLAIMVDPATKFQLEKQIQAEEAQLAVLENELDAIEAALAG</sequence>
<gene>
    <name evidence="4" type="ORF">C7B82_30110</name>
</gene>
<feature type="compositionally biased region" description="Polar residues" evidence="2">
    <location>
        <begin position="157"/>
        <end position="170"/>
    </location>
</feature>
<accession>A0A2T1DTE1</accession>
<feature type="domain" description="TIR" evidence="3">
    <location>
        <begin position="1"/>
        <end position="133"/>
    </location>
</feature>
<keyword evidence="1" id="KW-0175">Coiled coil</keyword>
<dbReference type="SUPFAM" id="SSF52200">
    <property type="entry name" value="Toll/Interleukin receptor TIR domain"/>
    <property type="match status" value="1"/>
</dbReference>
<proteinExistence type="predicted"/>
<comment type="caution">
    <text evidence="4">The sequence shown here is derived from an EMBL/GenBank/DDBJ whole genome shotgun (WGS) entry which is preliminary data.</text>
</comment>
<protein>
    <recommendedName>
        <fullName evidence="3">TIR domain-containing protein</fullName>
    </recommendedName>
</protein>
<evidence type="ECO:0000259" key="3">
    <source>
        <dbReference type="SMART" id="SM00255"/>
    </source>
</evidence>
<dbReference type="InterPro" id="IPR000157">
    <property type="entry name" value="TIR_dom"/>
</dbReference>
<organism evidence="4 5">
    <name type="scientific">Stenomitos frigidus ULC18</name>
    <dbReference type="NCBI Taxonomy" id="2107698"/>
    <lineage>
        <taxon>Bacteria</taxon>
        <taxon>Bacillati</taxon>
        <taxon>Cyanobacteriota</taxon>
        <taxon>Cyanophyceae</taxon>
        <taxon>Leptolyngbyales</taxon>
        <taxon>Leptolyngbyaceae</taxon>
        <taxon>Stenomitos</taxon>
    </lineage>
</organism>
<feature type="coiled-coil region" evidence="1">
    <location>
        <begin position="235"/>
        <end position="262"/>
    </location>
</feature>
<feature type="region of interest" description="Disordered" evidence="2">
    <location>
        <begin position="128"/>
        <end position="191"/>
    </location>
</feature>
<dbReference type="EMBL" id="PVWK01000159">
    <property type="protein sequence ID" value="PSB23786.1"/>
    <property type="molecule type" value="Genomic_DNA"/>
</dbReference>
<keyword evidence="5" id="KW-1185">Reference proteome</keyword>
<dbReference type="RefSeq" id="WP_106260941.1">
    <property type="nucleotide sequence ID" value="NZ_CAWNSW010000143.1"/>
</dbReference>
<feature type="compositionally biased region" description="Low complexity" evidence="2">
    <location>
        <begin position="171"/>
        <end position="183"/>
    </location>
</feature>
<reference evidence="5" key="1">
    <citation type="submission" date="2018-02" db="EMBL/GenBank/DDBJ databases">
        <authorList>
            <person name="Moore K."/>
            <person name="Momper L."/>
        </authorList>
    </citation>
    <scope>NUCLEOTIDE SEQUENCE [LARGE SCALE GENOMIC DNA]</scope>
    <source>
        <strain evidence="5">ULC18</strain>
    </source>
</reference>
<evidence type="ECO:0000256" key="1">
    <source>
        <dbReference type="SAM" id="Coils"/>
    </source>
</evidence>
<dbReference type="Proteomes" id="UP000239576">
    <property type="component" value="Unassembled WGS sequence"/>
</dbReference>
<dbReference type="GO" id="GO:0007165">
    <property type="term" value="P:signal transduction"/>
    <property type="evidence" value="ECO:0007669"/>
    <property type="project" value="InterPro"/>
</dbReference>
<dbReference type="AlphaFoldDB" id="A0A2T1DTE1"/>
<evidence type="ECO:0000313" key="4">
    <source>
        <dbReference type="EMBL" id="PSB23786.1"/>
    </source>
</evidence>
<evidence type="ECO:0000256" key="2">
    <source>
        <dbReference type="SAM" id="MobiDB-lite"/>
    </source>
</evidence>
<dbReference type="OrthoDB" id="7055795at2"/>
<dbReference type="InterPro" id="IPR035897">
    <property type="entry name" value="Toll_tir_struct_dom_sf"/>
</dbReference>